<keyword evidence="9" id="KW-1185">Reference proteome</keyword>
<gene>
    <name evidence="8" type="ORF">CM240_2051</name>
</gene>
<accession>W6S021</accession>
<dbReference type="InterPro" id="IPR043149">
    <property type="entry name" value="TagF_N"/>
</dbReference>
<dbReference type="Proteomes" id="UP000019426">
    <property type="component" value="Chromosome M2/40_rep1"/>
</dbReference>
<evidence type="ECO:0000256" key="5">
    <source>
        <dbReference type="ARBA" id="ARBA00022944"/>
    </source>
</evidence>
<keyword evidence="7" id="KW-1133">Transmembrane helix</keyword>
<feature type="transmembrane region" description="Helical" evidence="7">
    <location>
        <begin position="6"/>
        <end position="23"/>
    </location>
</feature>
<evidence type="ECO:0000256" key="4">
    <source>
        <dbReference type="ARBA" id="ARBA00022679"/>
    </source>
</evidence>
<dbReference type="GO" id="GO:0005886">
    <property type="term" value="C:plasma membrane"/>
    <property type="evidence" value="ECO:0007669"/>
    <property type="project" value="UniProtKB-SubCell"/>
</dbReference>
<evidence type="ECO:0000256" key="3">
    <source>
        <dbReference type="ARBA" id="ARBA00022475"/>
    </source>
</evidence>
<dbReference type="OrthoDB" id="9807097at2"/>
<proteinExistence type="inferred from homology"/>
<dbReference type="InterPro" id="IPR043148">
    <property type="entry name" value="TagF_C"/>
</dbReference>
<keyword evidence="7" id="KW-0812">Transmembrane</keyword>
<sequence>MIKNIVLYFLLLPVYLFTCFLKIDKYKITFISYKEDTLKGNFLKVSKALESYKKYNLNYILMKYENSIICNIKYFFNCIKQVYCINTSHVVILDYNNYVVSHFKRNGVKVLQIWHASGAIKKFGNDIKRDYKIRDYDYVIASSEKWKEHYSTAFNIDKSNILITGIPKNDNLFSKKIICANRRKMMEKYPIIKNKKVVLFAPTFRGDPIKDIKYQPINLEYIKNKLGKEYVIIYKMHPWFGNKIISYDEEIINGNNESIRELFSITDYLITDYSAILFDFTIMNKPIVLYAPDLEEYKATRGMYIDYENTVPAPICSTEDEVIEAIRNHIFDIKKITSFRDMYFKYQDTNSTERVCKVIRGIIEYE</sequence>
<dbReference type="GO" id="GO:0019350">
    <property type="term" value="P:teichoic acid biosynthetic process"/>
    <property type="evidence" value="ECO:0007669"/>
    <property type="project" value="UniProtKB-KW"/>
</dbReference>
<dbReference type="STRING" id="1216932.CM240_2051"/>
<keyword evidence="5" id="KW-0777">Teichoic acid biosynthesis</keyword>
<name>W6S021_9CLOT</name>
<dbReference type="HOGENOM" id="CLU_029598_1_0_9"/>
<dbReference type="InterPro" id="IPR051612">
    <property type="entry name" value="Teichoic_Acid_Biosynth"/>
</dbReference>
<dbReference type="AlphaFoldDB" id="W6S021"/>
<dbReference type="PANTHER" id="PTHR37316">
    <property type="entry name" value="TEICHOIC ACID GLYCEROL-PHOSPHATE PRIMASE"/>
    <property type="match status" value="1"/>
</dbReference>
<dbReference type="InterPro" id="IPR007554">
    <property type="entry name" value="Glycerophosphate_synth"/>
</dbReference>
<dbReference type="Gene3D" id="3.40.50.12580">
    <property type="match status" value="1"/>
</dbReference>
<keyword evidence="4 8" id="KW-0808">Transferase</keyword>
<dbReference type="EMBL" id="HG917868">
    <property type="protein sequence ID" value="CDM69209.1"/>
    <property type="molecule type" value="Genomic_DNA"/>
</dbReference>
<evidence type="ECO:0000256" key="7">
    <source>
        <dbReference type="SAM" id="Phobius"/>
    </source>
</evidence>
<dbReference type="Pfam" id="PF04464">
    <property type="entry name" value="Glyphos_transf"/>
    <property type="match status" value="1"/>
</dbReference>
<dbReference type="PATRIC" id="fig|1216932.3.peg.2052"/>
<evidence type="ECO:0000256" key="1">
    <source>
        <dbReference type="ARBA" id="ARBA00004202"/>
    </source>
</evidence>
<comment type="similarity">
    <text evidence="2">Belongs to the CDP-glycerol glycerophosphotransferase family.</text>
</comment>
<dbReference type="RefSeq" id="WP_044038946.1">
    <property type="nucleotide sequence ID" value="NZ_HG917868.1"/>
</dbReference>
<keyword evidence="6 7" id="KW-0472">Membrane</keyword>
<dbReference type="Gene3D" id="3.40.50.11820">
    <property type="match status" value="1"/>
</dbReference>
<dbReference type="SUPFAM" id="SSF53756">
    <property type="entry name" value="UDP-Glycosyltransferase/glycogen phosphorylase"/>
    <property type="match status" value="1"/>
</dbReference>
<dbReference type="KEGG" id="clt:CM240_2051"/>
<organism evidence="8 9">
    <name type="scientific">Clostridium bornimense</name>
    <dbReference type="NCBI Taxonomy" id="1216932"/>
    <lineage>
        <taxon>Bacteria</taxon>
        <taxon>Bacillati</taxon>
        <taxon>Bacillota</taxon>
        <taxon>Clostridia</taxon>
        <taxon>Eubacteriales</taxon>
        <taxon>Clostridiaceae</taxon>
        <taxon>Clostridium</taxon>
    </lineage>
</organism>
<evidence type="ECO:0000256" key="2">
    <source>
        <dbReference type="ARBA" id="ARBA00010488"/>
    </source>
</evidence>
<dbReference type="eggNOG" id="COG1887">
    <property type="taxonomic scope" value="Bacteria"/>
</dbReference>
<evidence type="ECO:0000256" key="6">
    <source>
        <dbReference type="ARBA" id="ARBA00023136"/>
    </source>
</evidence>
<evidence type="ECO:0000313" key="9">
    <source>
        <dbReference type="Proteomes" id="UP000019426"/>
    </source>
</evidence>
<dbReference type="GO" id="GO:0047355">
    <property type="term" value="F:CDP-glycerol glycerophosphotransferase activity"/>
    <property type="evidence" value="ECO:0007669"/>
    <property type="project" value="InterPro"/>
</dbReference>
<comment type="subcellular location">
    <subcellularLocation>
        <location evidence="1">Cell membrane</location>
        <topology evidence="1">Peripheral membrane protein</topology>
    </subcellularLocation>
</comment>
<protein>
    <submittedName>
        <fullName evidence="8">CDP-glycerol:poly(Glycerophosphate)glycerophosphotransferase</fullName>
    </submittedName>
</protein>
<evidence type="ECO:0000313" key="8">
    <source>
        <dbReference type="EMBL" id="CDM69209.1"/>
    </source>
</evidence>
<reference evidence="8 9" key="1">
    <citation type="submission" date="2013-11" db="EMBL/GenBank/DDBJ databases">
        <title>Complete genome sequence of Clostridum sp. M2/40.</title>
        <authorList>
            <person name="Wibberg D."/>
            <person name="Puehler A."/>
            <person name="Schlueter A."/>
        </authorList>
    </citation>
    <scope>NUCLEOTIDE SEQUENCE [LARGE SCALE GENOMIC DNA]</scope>
    <source>
        <strain evidence="9">M2/40</strain>
    </source>
</reference>
<dbReference type="PANTHER" id="PTHR37316:SF3">
    <property type="entry name" value="TEICHOIC ACID GLYCEROL-PHOSPHATE TRANSFERASE"/>
    <property type="match status" value="1"/>
</dbReference>
<keyword evidence="3" id="KW-1003">Cell membrane</keyword>